<dbReference type="InterPro" id="IPR000796">
    <property type="entry name" value="Asp_trans"/>
</dbReference>
<evidence type="ECO:0000256" key="1">
    <source>
        <dbReference type="ARBA" id="ARBA00001933"/>
    </source>
</evidence>
<dbReference type="InterPro" id="IPR004838">
    <property type="entry name" value="NHTrfase_class1_PyrdxlP-BS"/>
</dbReference>
<dbReference type="EC" id="2.6.1.1" evidence="8"/>
<dbReference type="GO" id="GO:0005739">
    <property type="term" value="C:mitochondrion"/>
    <property type="evidence" value="ECO:0007669"/>
    <property type="project" value="TreeGrafter"/>
</dbReference>
<dbReference type="Pfam" id="PF00155">
    <property type="entry name" value="Aminotran_1_2"/>
    <property type="match status" value="1"/>
</dbReference>
<dbReference type="PROSITE" id="PS00105">
    <property type="entry name" value="AA_TRANSFER_CLASS_1"/>
    <property type="match status" value="1"/>
</dbReference>
<dbReference type="PRINTS" id="PR00799">
    <property type="entry name" value="TRANSAMINASE"/>
</dbReference>
<keyword evidence="5 8" id="KW-0808">Transferase</keyword>
<comment type="cofactor">
    <cofactor evidence="1">
        <name>pyridoxal 5'-phosphate</name>
        <dbReference type="ChEBI" id="CHEBI:597326"/>
    </cofactor>
</comment>
<dbReference type="GO" id="GO:0004069">
    <property type="term" value="F:L-aspartate:2-oxoglutarate aminotransferase activity"/>
    <property type="evidence" value="ECO:0007669"/>
    <property type="project" value="UniProtKB-EC"/>
</dbReference>
<comment type="subunit">
    <text evidence="3 8">Homodimer.</text>
</comment>
<reference evidence="10" key="1">
    <citation type="submission" date="2021-09" db="EMBL/GenBank/DDBJ databases">
        <authorList>
            <consortium name="AG Swart"/>
            <person name="Singh M."/>
            <person name="Singh A."/>
            <person name="Seah K."/>
            <person name="Emmerich C."/>
        </authorList>
    </citation>
    <scope>NUCLEOTIDE SEQUENCE</scope>
    <source>
        <strain evidence="10">ATCC30299</strain>
    </source>
</reference>
<dbReference type="GO" id="GO:0030170">
    <property type="term" value="F:pyridoxal phosphate binding"/>
    <property type="evidence" value="ECO:0007669"/>
    <property type="project" value="InterPro"/>
</dbReference>
<comment type="catalytic activity">
    <reaction evidence="7 8">
        <text>L-aspartate + 2-oxoglutarate = oxaloacetate + L-glutamate</text>
        <dbReference type="Rhea" id="RHEA:21824"/>
        <dbReference type="ChEBI" id="CHEBI:16452"/>
        <dbReference type="ChEBI" id="CHEBI:16810"/>
        <dbReference type="ChEBI" id="CHEBI:29985"/>
        <dbReference type="ChEBI" id="CHEBI:29991"/>
        <dbReference type="EC" id="2.6.1.1"/>
    </reaction>
</comment>
<feature type="domain" description="Aminotransferase class I/classII large" evidence="9">
    <location>
        <begin position="31"/>
        <end position="399"/>
    </location>
</feature>
<sequence length="409" mass="45791">MLGSDKFGHIKLAPDDAILQTAIAFRNDSHTDKVNLGVGAYRTDEGKPLLFRAVKEAEKQILADPATNKEYLGIDGHLKFNKLAQELLLGESSSAVLEKRVASVQTISGTGSLRIGAEFLSMFFNPSCVLISRPTWGNHITIFERARIPVKYYPYWNPKTKGVDIEGMINALNDAPEKSIVLLHACAHNPTGVDPTPDQWERIADVMARKDLLPYFDSAYQGFATGSIERDAFAIRMFISRGFQCVISQSFAKNMGLYGERIGALHIVCRTSEIADKVLSQLKIVIRPMYSNPPMHGALIAAKVLEDPALKNIWLSELEQVSQRIIQMRRVLLEELVRIETPGDWTHITSQIGMFSFTGLSPAQCENMIKKWHCYMLTNGRISMAGINSRNYQHVARAIKDSLQIREKL</sequence>
<dbReference type="CDD" id="cd00609">
    <property type="entry name" value="AAT_like"/>
    <property type="match status" value="1"/>
</dbReference>
<dbReference type="EMBL" id="CAJZBQ010000062">
    <property type="protein sequence ID" value="CAG9335545.1"/>
    <property type="molecule type" value="Genomic_DNA"/>
</dbReference>
<dbReference type="PANTHER" id="PTHR11879">
    <property type="entry name" value="ASPARTATE AMINOTRANSFERASE"/>
    <property type="match status" value="1"/>
</dbReference>
<keyword evidence="4 8" id="KW-0032">Aminotransferase</keyword>
<evidence type="ECO:0000256" key="3">
    <source>
        <dbReference type="ARBA" id="ARBA00011738"/>
    </source>
</evidence>
<dbReference type="AlphaFoldDB" id="A0AAU9K7M0"/>
<dbReference type="SUPFAM" id="SSF53383">
    <property type="entry name" value="PLP-dependent transferases"/>
    <property type="match status" value="1"/>
</dbReference>
<dbReference type="FunFam" id="3.40.640.10:FF:000015">
    <property type="entry name" value="Aspartate aminotransferase"/>
    <property type="match status" value="1"/>
</dbReference>
<evidence type="ECO:0000256" key="4">
    <source>
        <dbReference type="ARBA" id="ARBA00022576"/>
    </source>
</evidence>
<dbReference type="InterPro" id="IPR004839">
    <property type="entry name" value="Aminotransferase_I/II_large"/>
</dbReference>
<evidence type="ECO:0000256" key="7">
    <source>
        <dbReference type="ARBA" id="ARBA00049185"/>
    </source>
</evidence>
<keyword evidence="6" id="KW-0663">Pyridoxal phosphate</keyword>
<dbReference type="Proteomes" id="UP001162131">
    <property type="component" value="Unassembled WGS sequence"/>
</dbReference>
<dbReference type="InterPro" id="IPR015421">
    <property type="entry name" value="PyrdxlP-dep_Trfase_major"/>
</dbReference>
<accession>A0AAU9K7M0</accession>
<evidence type="ECO:0000256" key="8">
    <source>
        <dbReference type="RuleBase" id="RU000480"/>
    </source>
</evidence>
<dbReference type="GO" id="GO:0006520">
    <property type="term" value="P:amino acid metabolic process"/>
    <property type="evidence" value="ECO:0007669"/>
    <property type="project" value="InterPro"/>
</dbReference>
<evidence type="ECO:0000256" key="6">
    <source>
        <dbReference type="ARBA" id="ARBA00022898"/>
    </source>
</evidence>
<dbReference type="PANTHER" id="PTHR11879:SF22">
    <property type="entry name" value="ASPARTATE AMINOTRANSFERASE, MITOCHONDRIAL"/>
    <property type="match status" value="1"/>
</dbReference>
<evidence type="ECO:0000259" key="9">
    <source>
        <dbReference type="Pfam" id="PF00155"/>
    </source>
</evidence>
<dbReference type="InterPro" id="IPR015424">
    <property type="entry name" value="PyrdxlP-dep_Trfase"/>
</dbReference>
<name>A0AAU9K7M0_9CILI</name>
<dbReference type="InterPro" id="IPR015422">
    <property type="entry name" value="PyrdxlP-dep_Trfase_small"/>
</dbReference>
<evidence type="ECO:0000256" key="2">
    <source>
        <dbReference type="ARBA" id="ARBA00007441"/>
    </source>
</evidence>
<gene>
    <name evidence="10" type="ORF">BSTOLATCC_MIC64011</name>
</gene>
<dbReference type="FunFam" id="3.90.1150.10:FF:000001">
    <property type="entry name" value="Aspartate aminotransferase"/>
    <property type="match status" value="1"/>
</dbReference>
<dbReference type="NCBIfam" id="NF006719">
    <property type="entry name" value="PRK09257.1"/>
    <property type="match status" value="1"/>
</dbReference>
<evidence type="ECO:0000256" key="5">
    <source>
        <dbReference type="ARBA" id="ARBA00022679"/>
    </source>
</evidence>
<protein>
    <recommendedName>
        <fullName evidence="8">Aspartate aminotransferase</fullName>
        <ecNumber evidence="8">2.6.1.1</ecNumber>
    </recommendedName>
</protein>
<proteinExistence type="inferred from homology"/>
<keyword evidence="11" id="KW-1185">Reference proteome</keyword>
<dbReference type="Gene3D" id="3.90.1150.10">
    <property type="entry name" value="Aspartate Aminotransferase, domain 1"/>
    <property type="match status" value="1"/>
</dbReference>
<organism evidence="10 11">
    <name type="scientific">Blepharisma stoltei</name>
    <dbReference type="NCBI Taxonomy" id="1481888"/>
    <lineage>
        <taxon>Eukaryota</taxon>
        <taxon>Sar</taxon>
        <taxon>Alveolata</taxon>
        <taxon>Ciliophora</taxon>
        <taxon>Postciliodesmatophora</taxon>
        <taxon>Heterotrichea</taxon>
        <taxon>Heterotrichida</taxon>
        <taxon>Blepharismidae</taxon>
        <taxon>Blepharisma</taxon>
    </lineage>
</organism>
<comment type="miscellaneous">
    <text evidence="8">In eukaryotes there are cytoplasmic, mitochondrial and chloroplastic isozymes.</text>
</comment>
<evidence type="ECO:0000313" key="10">
    <source>
        <dbReference type="EMBL" id="CAG9335545.1"/>
    </source>
</evidence>
<evidence type="ECO:0000313" key="11">
    <source>
        <dbReference type="Proteomes" id="UP001162131"/>
    </source>
</evidence>
<comment type="similarity">
    <text evidence="2">Belongs to the class-I pyridoxal-phosphate-dependent aminotransferase family.</text>
</comment>
<comment type="caution">
    <text evidence="10">The sequence shown here is derived from an EMBL/GenBank/DDBJ whole genome shotgun (WGS) entry which is preliminary data.</text>
</comment>
<dbReference type="Gene3D" id="3.40.640.10">
    <property type="entry name" value="Type I PLP-dependent aspartate aminotransferase-like (Major domain)"/>
    <property type="match status" value="1"/>
</dbReference>